<feature type="signal peptide" evidence="18">
    <location>
        <begin position="1"/>
        <end position="20"/>
    </location>
</feature>
<evidence type="ECO:0000256" key="6">
    <source>
        <dbReference type="ARBA" id="ARBA00022674"/>
    </source>
</evidence>
<keyword evidence="10" id="KW-0675">Receptor</keyword>
<evidence type="ECO:0000256" key="16">
    <source>
        <dbReference type="ARBA" id="ARBA00045407"/>
    </source>
</evidence>
<keyword evidence="9" id="KW-0730">Sialic acid</keyword>
<accession>A0ABM4JGL9</accession>
<evidence type="ECO:0000256" key="13">
    <source>
        <dbReference type="ARBA" id="ARBA00023290"/>
    </source>
</evidence>
<keyword evidence="12" id="KW-0966">Cell projection</keyword>
<evidence type="ECO:0000313" key="20">
    <source>
        <dbReference type="Proteomes" id="UP001652662"/>
    </source>
</evidence>
<evidence type="ECO:0000256" key="9">
    <source>
        <dbReference type="ARBA" id="ARBA00022981"/>
    </source>
</evidence>
<evidence type="ECO:0000313" key="21">
    <source>
        <dbReference type="RefSeq" id="XP_070415092.1"/>
    </source>
</evidence>
<keyword evidence="6" id="KW-0358">Heparin-binding</keyword>
<dbReference type="SUPFAM" id="SSF82671">
    <property type="entry name" value="SEA domain"/>
    <property type="match status" value="2"/>
</dbReference>
<gene>
    <name evidence="21" type="primary">IMPG1</name>
</gene>
<keyword evidence="7 18" id="KW-0732">Signal</keyword>
<dbReference type="GeneID" id="103563646"/>
<evidence type="ECO:0000256" key="14">
    <source>
        <dbReference type="ARBA" id="ARBA00040753"/>
    </source>
</evidence>
<evidence type="ECO:0000256" key="12">
    <source>
        <dbReference type="ARBA" id="ARBA00023273"/>
    </source>
</evidence>
<evidence type="ECO:0000256" key="18">
    <source>
        <dbReference type="SAM" id="SignalP"/>
    </source>
</evidence>
<evidence type="ECO:0000256" key="7">
    <source>
        <dbReference type="ARBA" id="ARBA00022729"/>
    </source>
</evidence>
<evidence type="ECO:0000256" key="1">
    <source>
        <dbReference type="ARBA" id="ARBA00004437"/>
    </source>
</evidence>
<keyword evidence="11" id="KW-0325">Glycoprotein</keyword>
<sequence>MVLETRRAIFVFWIFLQVQGTKDLSTKIYYSETKDIDNAPRVETTESTAKMYKVSSMRQIFDLAKHRTKRSAFFPAGVKVCPQESMKQILASLQAYYRLRVCQEAVWEAYRIFLDRIPDTGEYQDWVSICQQETFCLFDIGKNFSNSQEHLDLLQQRIKQRNFPERKGEISPEETVGKPGDTLPFSTDVASISLGPLPLSPDETLLNVTQMPIQRETEFTELPRGPLEQKVELSISLANRRFKAELTDPQSPYFQELAAESQLQMQKVFKKLPGFKEIHVLGFRPKKERDGSSSTEMQLTAIFKRDNAEAKSSASDLLSFDSNKIENEGVPHGTMEEDQQTELYITALDLKKLISRALEEDQSLDVGTVQFTDEIVGPLPGPDPDAQSGLPLLLADITKDATWSPELPLGQPRLEAADSTAHGLPGASSTDGSGSSPTMASTSLSETLPFFTASSIFSLTDQSTIDIMSIDQTVQSPGLPIPTGDYSAVNQSALEILYSPAPSEDSRASTRSQDIVRDFDGMELSSMPAASEVPGLSGYVSSPDHFLENTTPVPTSQYITTSSMTVAAKGQELVVFFSLRVANMPFSNDLFNKSSLEYQALEQRFTQLLVPYLRSNLTGFKQLEILNFRNGSVIVNSRVRFARSVPYNLTEAVHGVLEGFRSAAAQQLDLEIDSHSLDIAPADQADPCKFLACGESAQCVRNERTEEAECRCRRGCEGQGSLDGGDVGLCTPGEECELPAGNQEKKF</sequence>
<dbReference type="Gene3D" id="3.30.70.960">
    <property type="entry name" value="SEA domain"/>
    <property type="match status" value="2"/>
</dbReference>
<evidence type="ECO:0000256" key="5">
    <source>
        <dbReference type="ARBA" id="ARBA00022530"/>
    </source>
</evidence>
<feature type="region of interest" description="Disordered" evidence="17">
    <location>
        <begin position="419"/>
        <end position="442"/>
    </location>
</feature>
<feature type="domain" description="SEA" evidence="19">
    <location>
        <begin position="571"/>
        <end position="684"/>
    </location>
</feature>
<feature type="domain" description="SEA" evidence="19">
    <location>
        <begin position="227"/>
        <end position="350"/>
    </location>
</feature>
<reference evidence="21" key="1">
    <citation type="submission" date="2025-08" db="UniProtKB">
        <authorList>
            <consortium name="RefSeq"/>
        </authorList>
    </citation>
    <scope>IDENTIFICATION</scope>
    <source>
        <tissue evidence="21">Blood</tissue>
    </source>
</reference>
<evidence type="ECO:0000256" key="2">
    <source>
        <dbReference type="ARBA" id="ARBA00004504"/>
    </source>
</evidence>
<name>A0ABM4JGL9_EQUPR</name>
<keyword evidence="8" id="KW-0677">Repeat</keyword>
<keyword evidence="5" id="KW-0272">Extracellular matrix</keyword>
<dbReference type="PROSITE" id="PS50024">
    <property type="entry name" value="SEA"/>
    <property type="match status" value="2"/>
</dbReference>
<evidence type="ECO:0000256" key="10">
    <source>
        <dbReference type="ARBA" id="ARBA00023170"/>
    </source>
</evidence>
<feature type="compositionally biased region" description="Polar residues" evidence="17">
    <location>
        <begin position="427"/>
        <end position="442"/>
    </location>
</feature>
<evidence type="ECO:0000259" key="19">
    <source>
        <dbReference type="PROSITE" id="PS50024"/>
    </source>
</evidence>
<dbReference type="InterPro" id="IPR000082">
    <property type="entry name" value="SEA_dom"/>
</dbReference>
<dbReference type="InterPro" id="IPR036364">
    <property type="entry name" value="SEA_dom_sf"/>
</dbReference>
<proteinExistence type="predicted"/>
<dbReference type="Pfam" id="PF01390">
    <property type="entry name" value="SEA"/>
    <property type="match status" value="2"/>
</dbReference>
<evidence type="ECO:0000256" key="4">
    <source>
        <dbReference type="ARBA" id="ARBA00022525"/>
    </source>
</evidence>
<comment type="subcellular location">
    <subcellularLocation>
        <location evidence="2">Cell projection</location>
        <location evidence="2">Cilium</location>
        <location evidence="2">Photoreceptor outer segment</location>
    </subcellularLocation>
    <subcellularLocation>
        <location evidence="1">Photoreceptor inner segment</location>
    </subcellularLocation>
    <subcellularLocation>
        <location evidence="3">Secreted</location>
        <location evidence="3">Extracellular space</location>
        <location evidence="3">Extracellular matrix</location>
        <location evidence="3">Interphotoreceptor matrix</location>
    </subcellularLocation>
</comment>
<comment type="function">
    <text evidence="16">Chondroitin sulfate-, heparin- and hyaluronan-binding protein. May serve to form a basic macromolecular scaffold comprising the insoluble interphotoreceptor matrix.</text>
</comment>
<feature type="chain" id="PRO_5046293345" description="Interphotoreceptor matrix proteoglycan 1" evidence="18">
    <location>
        <begin position="21"/>
        <end position="747"/>
    </location>
</feature>
<dbReference type="RefSeq" id="XP_070415092.1">
    <property type="nucleotide sequence ID" value="XM_070558991.1"/>
</dbReference>
<keyword evidence="4" id="KW-0964">Secreted</keyword>
<evidence type="ECO:0000256" key="17">
    <source>
        <dbReference type="SAM" id="MobiDB-lite"/>
    </source>
</evidence>
<evidence type="ECO:0000256" key="11">
    <source>
        <dbReference type="ARBA" id="ARBA00023180"/>
    </source>
</evidence>
<dbReference type="Proteomes" id="UP001652662">
    <property type="component" value="Chromosome 9"/>
</dbReference>
<evidence type="ECO:0000256" key="15">
    <source>
        <dbReference type="ARBA" id="ARBA00042018"/>
    </source>
</evidence>
<organism evidence="20 21">
    <name type="scientific">Equus przewalskii</name>
    <name type="common">Przewalski's horse</name>
    <name type="synonym">Equus caballus przewalskii</name>
    <dbReference type="NCBI Taxonomy" id="9798"/>
    <lineage>
        <taxon>Eukaryota</taxon>
        <taxon>Metazoa</taxon>
        <taxon>Chordata</taxon>
        <taxon>Craniata</taxon>
        <taxon>Vertebrata</taxon>
        <taxon>Euteleostomi</taxon>
        <taxon>Mammalia</taxon>
        <taxon>Eutheria</taxon>
        <taxon>Laurasiatheria</taxon>
        <taxon>Perissodactyla</taxon>
        <taxon>Equidae</taxon>
        <taxon>Equus</taxon>
    </lineage>
</organism>
<keyword evidence="20" id="KW-1185">Reference proteome</keyword>
<evidence type="ECO:0000256" key="8">
    <source>
        <dbReference type="ARBA" id="ARBA00022737"/>
    </source>
</evidence>
<dbReference type="PANTHER" id="PTHR12199:SF3">
    <property type="entry name" value="INTERPHOTORECEPTOR MATRIX PROTEOGLYCAN 1"/>
    <property type="match status" value="1"/>
</dbReference>
<dbReference type="InterPro" id="IPR039861">
    <property type="entry name" value="IMPG"/>
</dbReference>
<dbReference type="SMART" id="SM00200">
    <property type="entry name" value="SEA"/>
    <property type="match status" value="2"/>
</dbReference>
<evidence type="ECO:0000256" key="3">
    <source>
        <dbReference type="ARBA" id="ARBA00004593"/>
    </source>
</evidence>
<protein>
    <recommendedName>
        <fullName evidence="14">Interphotoreceptor matrix proteoglycan 1</fullName>
    </recommendedName>
    <alternativeName>
        <fullName evidence="15">Sialoprotein associated with cones and rods</fullName>
    </alternativeName>
</protein>
<dbReference type="PANTHER" id="PTHR12199">
    <property type="entry name" value="INTERPHOTORECEPTOR MATRIX PROTEOGLYCAN"/>
    <property type="match status" value="1"/>
</dbReference>
<keyword evidence="13" id="KW-0373">Hyaluronic acid</keyword>